<dbReference type="Proteomes" id="UP000008066">
    <property type="component" value="Unassembled WGS sequence"/>
</dbReference>
<feature type="compositionally biased region" description="Basic and acidic residues" evidence="1">
    <location>
        <begin position="297"/>
        <end position="312"/>
    </location>
</feature>
<evidence type="ECO:0000313" key="3">
    <source>
        <dbReference type="EMBL" id="EGS17233.1"/>
    </source>
</evidence>
<dbReference type="KEGG" id="cthr:CTHT_0065520"/>
<dbReference type="AlphaFoldDB" id="G0SG94"/>
<dbReference type="OMA" id="YSHIPFW"/>
<organism evidence="4">
    <name type="scientific">Chaetomium thermophilum (strain DSM 1495 / CBS 144.50 / IMI 039719)</name>
    <name type="common">Thermochaetoides thermophila</name>
    <dbReference type="NCBI Taxonomy" id="759272"/>
    <lineage>
        <taxon>Eukaryota</taxon>
        <taxon>Fungi</taxon>
        <taxon>Dikarya</taxon>
        <taxon>Ascomycota</taxon>
        <taxon>Pezizomycotina</taxon>
        <taxon>Sordariomycetes</taxon>
        <taxon>Sordariomycetidae</taxon>
        <taxon>Sordariales</taxon>
        <taxon>Chaetomiaceae</taxon>
        <taxon>Thermochaetoides</taxon>
    </lineage>
</organism>
<name>G0SG94_CHATD</name>
<keyword evidence="2" id="KW-1133">Transmembrane helix</keyword>
<evidence type="ECO:0000256" key="1">
    <source>
        <dbReference type="SAM" id="MobiDB-lite"/>
    </source>
</evidence>
<protein>
    <submittedName>
        <fullName evidence="3">Uncharacterized protein</fullName>
    </submittedName>
</protein>
<proteinExistence type="predicted"/>
<dbReference type="eggNOG" id="ENOG502SQ74">
    <property type="taxonomic scope" value="Eukaryota"/>
</dbReference>
<dbReference type="RefSeq" id="XP_006696851.1">
    <property type="nucleotide sequence ID" value="XM_006696788.1"/>
</dbReference>
<reference evidence="3 4" key="1">
    <citation type="journal article" date="2011" name="Cell">
        <title>Insight into structure and assembly of the nuclear pore complex by utilizing the genome of a eukaryotic thermophile.</title>
        <authorList>
            <person name="Amlacher S."/>
            <person name="Sarges P."/>
            <person name="Flemming D."/>
            <person name="van Noort V."/>
            <person name="Kunze R."/>
            <person name="Devos D.P."/>
            <person name="Arumugam M."/>
            <person name="Bork P."/>
            <person name="Hurt E."/>
        </authorList>
    </citation>
    <scope>NUCLEOTIDE SEQUENCE [LARGE SCALE GENOMIC DNA]</scope>
    <source>
        <strain evidence="4">DSM 1495 / CBS 144.50 / IMI 039719</strain>
    </source>
</reference>
<feature type="compositionally biased region" description="Low complexity" evidence="1">
    <location>
        <begin position="313"/>
        <end position="327"/>
    </location>
</feature>
<dbReference type="OrthoDB" id="5383784at2759"/>
<feature type="transmembrane region" description="Helical" evidence="2">
    <location>
        <begin position="427"/>
        <end position="452"/>
    </location>
</feature>
<keyword evidence="2" id="KW-0472">Membrane</keyword>
<keyword evidence="2" id="KW-0812">Transmembrane</keyword>
<sequence length="541" mass="60303">MGRLEPLTSLALGRSPYDDVVPGEGVADPRAPQLMYDERGRPYNPQTKRINRDVIRSHNEVMMVIGVAEPDNGIAEAQAEAARKHYEFEERVGRRLLLAGGMLETAAIWGVNGLRQRILLYQEYSNATFYGMFRLVRSQQSISSYFFGGLPSFIASSVLEQLAVPAARKYPIIQYVTTYIRLHLAIYTFFQRTGIIPVRNLLPNWRFFIPGTNISPIPLPPFPRPFRPQSLLQWLGLFAIGAAPFAGFYLYTKLYSIITRTLRCEIYRRLPRPYNSSKRRSRRDTASAHQPAGDIPIELRTDEVFQTHDTHRPSSASARRHSAASQRGTNPSDEFASDDEDTEIISATLISFDVEATEPMPDHHQNQSSSEEISTTGPPANTPGVWSAELRPNVPSDGMTRTGAGGNGVNGGQEPLYRETMLTRLPAVLATDVLAITPARLIMTPLAAVIWLRLARPYMIRMGMSVDGLLDVGKAVAEGRRSLFAGLFTARGLINLLGLELLLAVVHGEAWAAVMTVAEMLRMSEEEWYERMGVPRESTDI</sequence>
<feature type="region of interest" description="Disordered" evidence="1">
    <location>
        <begin position="275"/>
        <end position="340"/>
    </location>
</feature>
<dbReference type="GeneID" id="18260590"/>
<gene>
    <name evidence="3" type="ORF">CTHT_0065520</name>
</gene>
<feature type="compositionally biased region" description="Polar residues" evidence="1">
    <location>
        <begin position="366"/>
        <end position="379"/>
    </location>
</feature>
<feature type="region of interest" description="Disordered" evidence="1">
    <location>
        <begin position="359"/>
        <end position="412"/>
    </location>
</feature>
<dbReference type="EMBL" id="GL988047">
    <property type="protein sequence ID" value="EGS17233.1"/>
    <property type="molecule type" value="Genomic_DNA"/>
</dbReference>
<dbReference type="HOGENOM" id="CLU_038389_0_0_1"/>
<evidence type="ECO:0000256" key="2">
    <source>
        <dbReference type="SAM" id="Phobius"/>
    </source>
</evidence>
<evidence type="ECO:0000313" key="4">
    <source>
        <dbReference type="Proteomes" id="UP000008066"/>
    </source>
</evidence>
<keyword evidence="4" id="KW-1185">Reference proteome</keyword>
<accession>G0SG94</accession>
<feature type="transmembrane region" description="Helical" evidence="2">
    <location>
        <begin position="231"/>
        <end position="251"/>
    </location>
</feature>